<organism evidence="1 2">
    <name type="scientific">Saccharomycodes ludwigii</name>
    <dbReference type="NCBI Taxonomy" id="36035"/>
    <lineage>
        <taxon>Eukaryota</taxon>
        <taxon>Fungi</taxon>
        <taxon>Dikarya</taxon>
        <taxon>Ascomycota</taxon>
        <taxon>Saccharomycotina</taxon>
        <taxon>Saccharomycetes</taxon>
        <taxon>Saccharomycodales</taxon>
        <taxon>Saccharomycodaceae</taxon>
        <taxon>Saccharomycodes</taxon>
    </lineage>
</organism>
<accession>A0A376B8N5</accession>
<dbReference type="OrthoDB" id="5358702at2759"/>
<name>A0A376B8N5_9ASCO</name>
<dbReference type="VEuPathDB" id="FungiDB:SCODWIG_02797"/>
<dbReference type="EMBL" id="UFAJ01000545">
    <property type="protein sequence ID" value="SSD61036.1"/>
    <property type="molecule type" value="Genomic_DNA"/>
</dbReference>
<proteinExistence type="predicted"/>
<dbReference type="Proteomes" id="UP000262825">
    <property type="component" value="Unassembled WGS sequence"/>
</dbReference>
<gene>
    <name evidence="1" type="ORF">SCODWIG_02797</name>
</gene>
<dbReference type="AlphaFoldDB" id="A0A376B8N5"/>
<evidence type="ECO:0008006" key="3">
    <source>
        <dbReference type="Google" id="ProtNLM"/>
    </source>
</evidence>
<evidence type="ECO:0000313" key="2">
    <source>
        <dbReference type="Proteomes" id="UP000262825"/>
    </source>
</evidence>
<keyword evidence="2" id="KW-1185">Reference proteome</keyword>
<protein>
    <recommendedName>
        <fullName evidence="3">Protein ECM9</fullName>
    </recommendedName>
</protein>
<sequence>MDLLKLKDSICFQFYESLYLKGYYDKCKLTISKDRCEFKEPILFIPTTQHGKQESCLEIILFKSTLLNMFCTSHDYWKDRTLLENNNNNNNNNSNNAELFYNYIMTLGFLIGSYDEHTFLRLHEDIFFKLLTSDKSYFENSYLLPASLVQKEIYLVELLLSSNQPRINKSSILWKLYQKLYVLQLFYYPNTVKLDYLDTCLSSAEAHFSNYYCWNSLKWFSDNAYVKQSKRFSNICKIKEFCLRNLRDNSAWYCYSYLLIHINGDTTYNCRDFQRLYTKLASKMGTKGQDLANKGIAGIDSNPVQLDLRSEINAVIDLINNLRVPTSPQFNFLYYLLLNGNEEHMVDTKLLAGWESEVCDFENKFMSLELKHCDPPEIHDSYNNDLKFISEFQFMYHLKYFLHKYKAILKLRER</sequence>
<evidence type="ECO:0000313" key="1">
    <source>
        <dbReference type="EMBL" id="SSD61036.1"/>
    </source>
</evidence>
<reference evidence="2" key="1">
    <citation type="submission" date="2018-06" db="EMBL/GenBank/DDBJ databases">
        <authorList>
            <person name="Guldener U."/>
        </authorList>
    </citation>
    <scope>NUCLEOTIDE SEQUENCE [LARGE SCALE GENOMIC DNA]</scope>
    <source>
        <strain evidence="2">UTAD17</strain>
    </source>
</reference>